<gene>
    <name evidence="5" type="ORF">OO013_12825</name>
</gene>
<evidence type="ECO:0000259" key="4">
    <source>
        <dbReference type="Pfam" id="PF00291"/>
    </source>
</evidence>
<dbReference type="InterPro" id="IPR027278">
    <property type="entry name" value="ACCD_DCysDesulf"/>
</dbReference>
<protein>
    <submittedName>
        <fullName evidence="5">Pyridoxal-phosphate dependent enzyme</fullName>
    </submittedName>
</protein>
<evidence type="ECO:0000313" key="6">
    <source>
        <dbReference type="Proteomes" id="UP001209885"/>
    </source>
</evidence>
<feature type="domain" description="Tryptophan synthase beta chain-like PALP" evidence="4">
    <location>
        <begin position="16"/>
        <end position="286"/>
    </location>
</feature>
<evidence type="ECO:0000256" key="2">
    <source>
        <dbReference type="ARBA" id="ARBA00008639"/>
    </source>
</evidence>
<keyword evidence="3" id="KW-0663">Pyridoxal phosphate</keyword>
<organism evidence="5 6">
    <name type="scientific">Mangrovivirga halotolerans</name>
    <dbReference type="NCBI Taxonomy" id="2993936"/>
    <lineage>
        <taxon>Bacteria</taxon>
        <taxon>Pseudomonadati</taxon>
        <taxon>Bacteroidota</taxon>
        <taxon>Cytophagia</taxon>
        <taxon>Cytophagales</taxon>
        <taxon>Mangrovivirgaceae</taxon>
        <taxon>Mangrovivirga</taxon>
    </lineage>
</organism>
<comment type="cofactor">
    <cofactor evidence="1">
        <name>pyridoxal 5'-phosphate</name>
        <dbReference type="ChEBI" id="CHEBI:597326"/>
    </cofactor>
</comment>
<name>A0ABT3RTU0_9BACT</name>
<dbReference type="Proteomes" id="UP001209885">
    <property type="component" value="Unassembled WGS sequence"/>
</dbReference>
<comment type="similarity">
    <text evidence="2">Belongs to the ACC deaminase/D-cysteine desulfhydrase family.</text>
</comment>
<sequence>MEKPPIIDRLFNSLFEKHEVQVDILREDLLHPLISGNKYWKLKYYIEEARAKNLNTLISFGGAYSNHIHALAYTGEKFGFNTIGFIRGEELATKKLNPTLSDAEQFGMKLKFISRKDYKRRYDVNFLNNIENDHPDSLIIPEGGAGQTGEKGIEDMIHRVQNISQYHYIVVCAGTGTSAAGIAKAVNEYETKIIAVPALNLTDTLKEINDRLIKTKTDPLIIWQEYTFGGYGKFPDELQVFCKEFQNTYNILPDPVYTSKGLYGLIDKISQKYFKMGSRILFIHTGGLQGWRGYTKNLSD</sequence>
<reference evidence="5 6" key="1">
    <citation type="submission" date="2022-11" db="EMBL/GenBank/DDBJ databases">
        <title>The characterization of three novel Bacteroidetes species and genomic analysis of their roles in tidal elemental geochemical cycles.</title>
        <authorList>
            <person name="Ma K."/>
        </authorList>
    </citation>
    <scope>NUCLEOTIDE SEQUENCE [LARGE SCALE GENOMIC DNA]</scope>
    <source>
        <strain evidence="5 6">M17</strain>
    </source>
</reference>
<dbReference type="EMBL" id="JAPFQN010000006">
    <property type="protein sequence ID" value="MCX2744759.1"/>
    <property type="molecule type" value="Genomic_DNA"/>
</dbReference>
<keyword evidence="6" id="KW-1185">Reference proteome</keyword>
<dbReference type="PIRSF" id="PIRSF006278">
    <property type="entry name" value="ACCD_DCysDesulf"/>
    <property type="match status" value="1"/>
</dbReference>
<accession>A0ABT3RTU0</accession>
<dbReference type="Pfam" id="PF00291">
    <property type="entry name" value="PALP"/>
    <property type="match status" value="1"/>
</dbReference>
<dbReference type="SUPFAM" id="SSF53686">
    <property type="entry name" value="Tryptophan synthase beta subunit-like PLP-dependent enzymes"/>
    <property type="match status" value="1"/>
</dbReference>
<comment type="caution">
    <text evidence="5">The sequence shown here is derived from an EMBL/GenBank/DDBJ whole genome shotgun (WGS) entry which is preliminary data.</text>
</comment>
<proteinExistence type="inferred from homology"/>
<dbReference type="PANTHER" id="PTHR43780">
    <property type="entry name" value="1-AMINOCYCLOPROPANE-1-CARBOXYLATE DEAMINASE-RELATED"/>
    <property type="match status" value="1"/>
</dbReference>
<evidence type="ECO:0000256" key="3">
    <source>
        <dbReference type="ARBA" id="ARBA00022898"/>
    </source>
</evidence>
<dbReference type="Gene3D" id="3.40.50.1100">
    <property type="match status" value="2"/>
</dbReference>
<dbReference type="PANTHER" id="PTHR43780:SF2">
    <property type="entry name" value="1-AMINOCYCLOPROPANE-1-CARBOXYLATE DEAMINASE-RELATED"/>
    <property type="match status" value="1"/>
</dbReference>
<evidence type="ECO:0000256" key="1">
    <source>
        <dbReference type="ARBA" id="ARBA00001933"/>
    </source>
</evidence>
<dbReference type="InterPro" id="IPR001926">
    <property type="entry name" value="TrpB-like_PALP"/>
</dbReference>
<dbReference type="InterPro" id="IPR036052">
    <property type="entry name" value="TrpB-like_PALP_sf"/>
</dbReference>
<dbReference type="RefSeq" id="WP_266057241.1">
    <property type="nucleotide sequence ID" value="NZ_JAPFQN010000006.1"/>
</dbReference>
<evidence type="ECO:0000313" key="5">
    <source>
        <dbReference type="EMBL" id="MCX2744759.1"/>
    </source>
</evidence>